<keyword evidence="3" id="KW-0255">Endonuclease</keyword>
<dbReference type="EMBL" id="LXMD01000012">
    <property type="protein sequence ID" value="OCG75563.1"/>
    <property type="molecule type" value="Genomic_DNA"/>
</dbReference>
<keyword evidence="3" id="KW-0540">Nuclease</keyword>
<dbReference type="STRING" id="904291.A7J15_00410"/>
<dbReference type="Gene3D" id="3.60.10.10">
    <property type="entry name" value="Endonuclease/exonuclease/phosphatase"/>
    <property type="match status" value="1"/>
</dbReference>
<feature type="transmembrane region" description="Helical" evidence="1">
    <location>
        <begin position="66"/>
        <end position="87"/>
    </location>
</feature>
<keyword evidence="4" id="KW-1185">Reference proteome</keyword>
<evidence type="ECO:0000313" key="3">
    <source>
        <dbReference type="EMBL" id="OCG75563.1"/>
    </source>
</evidence>
<accession>A0A1B9NG69</accession>
<sequence length="342" mass="35887">MRLLGVLITLLFACATAVLSFPAFFRVEHVYPIAQMVAMRGLLVVAFAAIALLFVLLAAARRIRGFALSMAMVAVIGAIAGGVTLGLRGYGHDSLPAATDTSVRVMTWNTLGNAAGAYRVAQTAIAMDADIIALPETSQDVGEQIAVEMRELGRPMWVHTVGYNQQDAPTPQAWETTLLISPDLGDYSVIESSADGSSNTTTLPSTVAMPVDGEGPIIVAVHAVSPTAGYMDSWPDDLRWIADQCAAGNSVILAGDFNATLDHLARFGMDGHDLGYCDDAAAETGNGAVGTWPTSMPSLLGAQIDHVMHSSAWRATGSIVLTNLDGAGSDHRPLVVQLEPVG</sequence>
<name>A0A1B9NG69_9MICO</name>
<dbReference type="Pfam" id="PF03372">
    <property type="entry name" value="Exo_endo_phos"/>
    <property type="match status" value="1"/>
</dbReference>
<dbReference type="Proteomes" id="UP000093355">
    <property type="component" value="Unassembled WGS sequence"/>
</dbReference>
<dbReference type="InterPro" id="IPR005135">
    <property type="entry name" value="Endo/exonuclease/phosphatase"/>
</dbReference>
<dbReference type="InterPro" id="IPR036691">
    <property type="entry name" value="Endo/exonu/phosph_ase_sf"/>
</dbReference>
<dbReference type="RefSeq" id="WP_067022733.1">
    <property type="nucleotide sequence ID" value="NZ_CP038256.1"/>
</dbReference>
<dbReference type="AlphaFoldDB" id="A0A1B9NG69"/>
<proteinExistence type="predicted"/>
<dbReference type="GO" id="GO:0004519">
    <property type="term" value="F:endonuclease activity"/>
    <property type="evidence" value="ECO:0007669"/>
    <property type="project" value="UniProtKB-KW"/>
</dbReference>
<evidence type="ECO:0000259" key="2">
    <source>
        <dbReference type="Pfam" id="PF03372"/>
    </source>
</evidence>
<keyword evidence="3" id="KW-0378">Hydrolase</keyword>
<dbReference type="SUPFAM" id="SSF56219">
    <property type="entry name" value="DNase I-like"/>
    <property type="match status" value="1"/>
</dbReference>
<keyword evidence="1" id="KW-0812">Transmembrane</keyword>
<evidence type="ECO:0000256" key="1">
    <source>
        <dbReference type="SAM" id="Phobius"/>
    </source>
</evidence>
<keyword evidence="1" id="KW-1133">Transmembrane helix</keyword>
<reference evidence="3 4" key="1">
    <citation type="submission" date="2016-05" db="EMBL/GenBank/DDBJ databases">
        <authorList>
            <person name="Lavstsen T."/>
            <person name="Jespersen J.S."/>
        </authorList>
    </citation>
    <scope>NUCLEOTIDE SEQUENCE [LARGE SCALE GENOMIC DNA]</scope>
    <source>
        <strain evidence="3 4">YLB-01</strain>
    </source>
</reference>
<organism evidence="3 4">
    <name type="scientific">Microbacterium sediminis</name>
    <dbReference type="NCBI Taxonomy" id="904291"/>
    <lineage>
        <taxon>Bacteria</taxon>
        <taxon>Bacillati</taxon>
        <taxon>Actinomycetota</taxon>
        <taxon>Actinomycetes</taxon>
        <taxon>Micrococcales</taxon>
        <taxon>Microbacteriaceae</taxon>
        <taxon>Microbacterium</taxon>
    </lineage>
</organism>
<comment type="caution">
    <text evidence="3">The sequence shown here is derived from an EMBL/GenBank/DDBJ whole genome shotgun (WGS) entry which is preliminary data.</text>
</comment>
<gene>
    <name evidence="3" type="ORF">A7J15_00410</name>
</gene>
<keyword evidence="1" id="KW-0472">Membrane</keyword>
<feature type="domain" description="Endonuclease/exonuclease/phosphatase" evidence="2">
    <location>
        <begin position="106"/>
        <end position="331"/>
    </location>
</feature>
<feature type="transmembrane region" description="Helical" evidence="1">
    <location>
        <begin position="36"/>
        <end position="59"/>
    </location>
</feature>
<protein>
    <submittedName>
        <fullName evidence="3">Endonuclease</fullName>
    </submittedName>
</protein>
<evidence type="ECO:0000313" key="4">
    <source>
        <dbReference type="Proteomes" id="UP000093355"/>
    </source>
</evidence>